<dbReference type="Pfam" id="PF01381">
    <property type="entry name" value="HTH_3"/>
    <property type="match status" value="1"/>
</dbReference>
<evidence type="ECO:0000313" key="2">
    <source>
        <dbReference type="EMBL" id="ARF52798.1"/>
    </source>
</evidence>
<dbReference type="InterPro" id="IPR001387">
    <property type="entry name" value="Cro/C1-type_HTH"/>
</dbReference>
<reference evidence="2 3" key="1">
    <citation type="submission" date="2016-10" db="EMBL/GenBank/DDBJ databases">
        <title>Complete Genome Assembly of Pantoea stewartii subsp. stewartii DC283, a Corn Pathogen.</title>
        <authorList>
            <person name="Duong D.A."/>
            <person name="Stevens A.M."/>
            <person name="Jensen R.V."/>
        </authorList>
    </citation>
    <scope>NUCLEOTIDE SEQUENCE [LARGE SCALE GENOMIC DNA]</scope>
    <source>
        <strain evidence="2 3">DC283</strain>
        <plasmid evidence="2 3">ppDSJ01</plasmid>
    </source>
</reference>
<dbReference type="SMART" id="SM00530">
    <property type="entry name" value="HTH_XRE"/>
    <property type="match status" value="1"/>
</dbReference>
<keyword evidence="2" id="KW-0614">Plasmid</keyword>
<dbReference type="Proteomes" id="UP000192380">
    <property type="component" value="Plasmid ppDSJ01"/>
</dbReference>
<accession>A0ABM6KDC2</accession>
<dbReference type="Gene3D" id="1.10.260.40">
    <property type="entry name" value="lambda repressor-like DNA-binding domains"/>
    <property type="match status" value="1"/>
</dbReference>
<dbReference type="RefSeq" id="WP_044243610.1">
    <property type="nucleotide sequence ID" value="NZ_AHIE01000047.1"/>
</dbReference>
<gene>
    <name evidence="2" type="ORF">DSJ_26695</name>
</gene>
<name>A0ABM6KDC2_PANSE</name>
<evidence type="ECO:0000259" key="1">
    <source>
        <dbReference type="PROSITE" id="PS50943"/>
    </source>
</evidence>
<protein>
    <recommendedName>
        <fullName evidence="1">HTH cro/C1-type domain-containing protein</fullName>
    </recommendedName>
</protein>
<proteinExistence type="predicted"/>
<feature type="domain" description="HTH cro/C1-type" evidence="1">
    <location>
        <begin position="16"/>
        <end position="70"/>
    </location>
</feature>
<dbReference type="PROSITE" id="PS50943">
    <property type="entry name" value="HTH_CROC1"/>
    <property type="match status" value="1"/>
</dbReference>
<dbReference type="InterPro" id="IPR010982">
    <property type="entry name" value="Lambda_DNA-bd_dom_sf"/>
</dbReference>
<sequence>MPSIYPNDYRTVIATLVRLRKARKITQKQLATAMRVPQSFISKVERCERRLDIAELLHLCEILDIPVTSLLSVIKPRFTGITGGAPETTE</sequence>
<dbReference type="CDD" id="cd00093">
    <property type="entry name" value="HTH_XRE"/>
    <property type="match status" value="1"/>
</dbReference>
<dbReference type="SUPFAM" id="SSF47413">
    <property type="entry name" value="lambda repressor-like DNA-binding domains"/>
    <property type="match status" value="1"/>
</dbReference>
<organism evidence="2 3">
    <name type="scientific">Pantoea stewartii subsp. stewartii DC283</name>
    <dbReference type="NCBI Taxonomy" id="660596"/>
    <lineage>
        <taxon>Bacteria</taxon>
        <taxon>Pseudomonadati</taxon>
        <taxon>Pseudomonadota</taxon>
        <taxon>Gammaproteobacteria</taxon>
        <taxon>Enterobacterales</taxon>
        <taxon>Erwiniaceae</taxon>
        <taxon>Pantoea</taxon>
    </lineage>
</organism>
<evidence type="ECO:0000313" key="3">
    <source>
        <dbReference type="Proteomes" id="UP000192380"/>
    </source>
</evidence>
<dbReference type="EMBL" id="CP017592">
    <property type="protein sequence ID" value="ARF52798.1"/>
    <property type="molecule type" value="Genomic_DNA"/>
</dbReference>
<geneLocation type="plasmid" evidence="2 3">
    <name>ppDSJ01</name>
</geneLocation>
<keyword evidence="3" id="KW-1185">Reference proteome</keyword>